<dbReference type="HOGENOM" id="CLU_575868_0_0_10"/>
<accession>L1N5Y5</accession>
<organism evidence="3 4">
    <name type="scientific">Hoylesella saccharolytica F0055</name>
    <dbReference type="NCBI Taxonomy" id="1127699"/>
    <lineage>
        <taxon>Bacteria</taxon>
        <taxon>Pseudomonadati</taxon>
        <taxon>Bacteroidota</taxon>
        <taxon>Bacteroidia</taxon>
        <taxon>Bacteroidales</taxon>
        <taxon>Prevotellaceae</taxon>
        <taxon>Hoylesella</taxon>
    </lineage>
</organism>
<dbReference type="PATRIC" id="fig|1127699.3.peg.1731"/>
<dbReference type="InterPro" id="IPR015943">
    <property type="entry name" value="WD40/YVTN_repeat-like_dom_sf"/>
</dbReference>
<sequence>MKKILWGSMGLLLLLSACGSPSDNAPEAAAVSLSATETLLIPSIDTKKVETDVKITPVSSVAYLLISKVGADAYTLKIEGAELKDVYHFSYTLTAKDPDLFNFSVVAYLKDGSQTHPLSLKIDNRKGIFVNKVTRIARVTGNAIGGERFPSPNQTAQKWNVGGTDLGIIWELTPGRYGLFFGDTFGSDFAPNHKKPGPNGGSWRSNVLAFSEDGQLDDGITFSEMAVDTKGRAREIVFGGKDGSGNGNWTSIPTGAIRANNVDYVHYMNIRNWTGWITNYSGLYKSTNDGKTWSRCGNVNFAATSKFGQVGYFKKDGYVYMIGTPPGRNGSACLARIAEADMENQSNYEYWNGNDQQWIKGEEDKATVIISGTVGELSFIYNESFKKWIIAYFNADKYNITMRSADNITGPWSAPVELAAGTQYAQLYGSFFHPLSVRGRNLYFTMSMWLPYNVFLMKVELGGMGAR</sequence>
<dbReference type="InterPro" id="IPR025442">
    <property type="entry name" value="DUF4185"/>
</dbReference>
<reference evidence="3 4" key="1">
    <citation type="submission" date="2012-05" db="EMBL/GenBank/DDBJ databases">
        <authorList>
            <person name="Weinstock G."/>
            <person name="Sodergren E."/>
            <person name="Lobos E.A."/>
            <person name="Fulton L."/>
            <person name="Fulton R."/>
            <person name="Courtney L."/>
            <person name="Fronick C."/>
            <person name="O'Laughlin M."/>
            <person name="Godfrey J."/>
            <person name="Wilson R.M."/>
            <person name="Miner T."/>
            <person name="Farmer C."/>
            <person name="Delehaunty K."/>
            <person name="Cordes M."/>
            <person name="Minx P."/>
            <person name="Tomlinson C."/>
            <person name="Chen J."/>
            <person name="Wollam A."/>
            <person name="Pepin K.H."/>
            <person name="Bhonagiri V."/>
            <person name="Zhang X."/>
            <person name="Suruliraj S."/>
            <person name="Warren W."/>
            <person name="Mitreva M."/>
            <person name="Mardis E.R."/>
            <person name="Wilson R.K."/>
        </authorList>
    </citation>
    <scope>NUCLEOTIDE SEQUENCE [LARGE SCALE GENOMIC DNA]</scope>
    <source>
        <strain evidence="3 4">F0055</strain>
    </source>
</reference>
<dbReference type="EMBL" id="AMEP01000108">
    <property type="protein sequence ID" value="EKX98765.1"/>
    <property type="molecule type" value="Genomic_DNA"/>
</dbReference>
<keyword evidence="1" id="KW-0732">Signal</keyword>
<evidence type="ECO:0000313" key="3">
    <source>
        <dbReference type="EMBL" id="EKX98765.1"/>
    </source>
</evidence>
<name>L1N5Y5_9BACT</name>
<gene>
    <name evidence="3" type="ORF">HMPREF9151_01885</name>
</gene>
<proteinExistence type="predicted"/>
<keyword evidence="4" id="KW-1185">Reference proteome</keyword>
<dbReference type="Pfam" id="PF13810">
    <property type="entry name" value="DUF4185"/>
    <property type="match status" value="1"/>
</dbReference>
<dbReference type="PROSITE" id="PS51257">
    <property type="entry name" value="PROKAR_LIPOPROTEIN"/>
    <property type="match status" value="1"/>
</dbReference>
<dbReference type="SUPFAM" id="SSF110296">
    <property type="entry name" value="Oligoxyloglucan reducing end-specific cellobiohydrolase"/>
    <property type="match status" value="1"/>
</dbReference>
<evidence type="ECO:0000259" key="2">
    <source>
        <dbReference type="Pfam" id="PF13810"/>
    </source>
</evidence>
<feature type="domain" description="DUF4185" evidence="2">
    <location>
        <begin position="151"/>
        <end position="458"/>
    </location>
</feature>
<evidence type="ECO:0000256" key="1">
    <source>
        <dbReference type="SAM" id="SignalP"/>
    </source>
</evidence>
<comment type="caution">
    <text evidence="3">The sequence shown here is derived from an EMBL/GenBank/DDBJ whole genome shotgun (WGS) entry which is preliminary data.</text>
</comment>
<dbReference type="RefSeq" id="WP_009163192.1">
    <property type="nucleotide sequence ID" value="NZ_KB291007.1"/>
</dbReference>
<dbReference type="STRING" id="1127699.HMPREF9151_01885"/>
<feature type="signal peptide" evidence="1">
    <location>
        <begin position="1"/>
        <end position="25"/>
    </location>
</feature>
<evidence type="ECO:0000313" key="4">
    <source>
        <dbReference type="Proteomes" id="UP000010433"/>
    </source>
</evidence>
<dbReference type="AlphaFoldDB" id="L1N5Y5"/>
<feature type="chain" id="PRO_5003954055" description="DUF4185 domain-containing protein" evidence="1">
    <location>
        <begin position="26"/>
        <end position="467"/>
    </location>
</feature>
<dbReference type="Gene3D" id="2.130.10.10">
    <property type="entry name" value="YVTN repeat-like/Quinoprotein amine dehydrogenase"/>
    <property type="match status" value="1"/>
</dbReference>
<dbReference type="OrthoDB" id="284233at2"/>
<protein>
    <recommendedName>
        <fullName evidence="2">DUF4185 domain-containing protein</fullName>
    </recommendedName>
</protein>
<dbReference type="Proteomes" id="UP000010433">
    <property type="component" value="Unassembled WGS sequence"/>
</dbReference>